<accession>A0ABM4BPF3</accession>
<reference evidence="8" key="1">
    <citation type="submission" date="2025-08" db="UniProtKB">
        <authorList>
            <consortium name="RefSeq"/>
        </authorList>
    </citation>
    <scope>IDENTIFICATION</scope>
</reference>
<keyword evidence="4 5" id="KW-0238">DNA-binding</keyword>
<dbReference type="RefSeq" id="XP_065651011.1">
    <property type="nucleotide sequence ID" value="XM_065794939.1"/>
</dbReference>
<evidence type="ECO:0000256" key="5">
    <source>
        <dbReference type="PROSITE-ProRule" id="PRU00309"/>
    </source>
</evidence>
<dbReference type="InterPro" id="IPR006612">
    <property type="entry name" value="THAP_Znf"/>
</dbReference>
<gene>
    <name evidence="8" type="primary">LOC136079216</name>
</gene>
<evidence type="ECO:0000259" key="6">
    <source>
        <dbReference type="PROSITE" id="PS50950"/>
    </source>
</evidence>
<organism evidence="7 8">
    <name type="scientific">Hydra vulgaris</name>
    <name type="common">Hydra</name>
    <name type="synonym">Hydra attenuata</name>
    <dbReference type="NCBI Taxonomy" id="6087"/>
    <lineage>
        <taxon>Eukaryota</taxon>
        <taxon>Metazoa</taxon>
        <taxon>Cnidaria</taxon>
        <taxon>Hydrozoa</taxon>
        <taxon>Hydroidolina</taxon>
        <taxon>Anthoathecata</taxon>
        <taxon>Aplanulata</taxon>
        <taxon>Hydridae</taxon>
        <taxon>Hydra</taxon>
    </lineage>
</organism>
<dbReference type="InterPro" id="IPR025398">
    <property type="entry name" value="DUF4371"/>
</dbReference>
<dbReference type="PANTHER" id="PTHR45749:SF21">
    <property type="entry name" value="DUF4371 DOMAIN-CONTAINING PROTEIN"/>
    <property type="match status" value="1"/>
</dbReference>
<dbReference type="PROSITE" id="PS50950">
    <property type="entry name" value="ZF_THAP"/>
    <property type="match status" value="1"/>
</dbReference>
<dbReference type="Proteomes" id="UP001652625">
    <property type="component" value="Chromosome 04"/>
</dbReference>
<evidence type="ECO:0000256" key="4">
    <source>
        <dbReference type="ARBA" id="ARBA00023125"/>
    </source>
</evidence>
<keyword evidence="2 5" id="KW-0863">Zinc-finger</keyword>
<proteinExistence type="predicted"/>
<protein>
    <submittedName>
        <fullName evidence="8">52 kDa repressor of the inhibitor of the protein kinase-like</fullName>
    </submittedName>
</protein>
<dbReference type="GeneID" id="136079216"/>
<dbReference type="PANTHER" id="PTHR45749">
    <property type="match status" value="1"/>
</dbReference>
<keyword evidence="3" id="KW-0862">Zinc</keyword>
<evidence type="ECO:0000313" key="7">
    <source>
        <dbReference type="Proteomes" id="UP001652625"/>
    </source>
</evidence>
<evidence type="ECO:0000256" key="2">
    <source>
        <dbReference type="ARBA" id="ARBA00022771"/>
    </source>
</evidence>
<feature type="domain" description="THAP-type" evidence="6">
    <location>
        <begin position="2"/>
        <end position="105"/>
    </location>
</feature>
<dbReference type="Pfam" id="PF14291">
    <property type="entry name" value="DUF4371"/>
    <property type="match status" value="1"/>
</dbReference>
<keyword evidence="1" id="KW-0479">Metal-binding</keyword>
<evidence type="ECO:0000313" key="8">
    <source>
        <dbReference type="RefSeq" id="XP_065651011.1"/>
    </source>
</evidence>
<evidence type="ECO:0000256" key="3">
    <source>
        <dbReference type="ARBA" id="ARBA00022833"/>
    </source>
</evidence>
<keyword evidence="7" id="KW-1185">Reference proteome</keyword>
<name>A0ABM4BPF3_HYDVU</name>
<sequence>MMGNRGNCAVKGCSNSHYKLYKWKKQKCNVHEGLKKEQCGCNRPFNLYCLPSSLRNSRKRKKWKILLKREGKNKKKWNPCDSDRVCSVHFVDGTPTIANPDPSLNMDIILLTLSQERVYINVQIELFNFENKYKDHDDVMESNLKTKSSHLCKQLPIPSFSKVTQCIPFSIPSYNYDIGYLVSNYASYSSVAKTLSNSEVQHLVQSVSESAGNFIKLLHFRIKAGDKILEDHLKYHQKNASYISNTSQNELINCCGEVVTDKIIEEIKKSQYFSNIADEASDSSNKEQLSLVIRFVDSNLDIKEEFVKFIHCLNGVTGEGLFRVLLKSMSVLSLDIINCRGQSYDGARAILNVAICVSYNVQSIRNLLTHVKEVSYFFNLSPTSQQKLEEHIDKITSLASKKKLKDVCRTRWIDKVHGMDTFQELFIPVVSASTTSKTFNHTVSTSASSLPKLITGFDFIVALCITRNVFDITLPITRLLQGYDNFATLYPHTKFSGDFVQKSEK</sequence>
<evidence type="ECO:0000256" key="1">
    <source>
        <dbReference type="ARBA" id="ARBA00022723"/>
    </source>
</evidence>